<dbReference type="PANTHER" id="PTHR47203:SF1">
    <property type="entry name" value="HYPOTHETICAL BASE EXCISION DNA REPAIR PROTEIN (EUROFUNG)"/>
    <property type="match status" value="1"/>
</dbReference>
<dbReference type="GeneID" id="63833868"/>
<dbReference type="CDD" id="cd00056">
    <property type="entry name" value="ENDO3c"/>
    <property type="match status" value="1"/>
</dbReference>
<evidence type="ECO:0000313" key="3">
    <source>
        <dbReference type="EMBL" id="KAF3768777.1"/>
    </source>
</evidence>
<feature type="compositionally biased region" description="Basic and acidic residues" evidence="1">
    <location>
        <begin position="537"/>
        <end position="547"/>
    </location>
</feature>
<keyword evidence="4" id="KW-1185">Reference proteome</keyword>
<feature type="region of interest" description="Disordered" evidence="1">
    <location>
        <begin position="497"/>
        <end position="559"/>
    </location>
</feature>
<protein>
    <submittedName>
        <fullName evidence="3">DNA glycosylase</fullName>
    </submittedName>
</protein>
<organism evidence="3 4">
    <name type="scientific">Cryphonectria parasitica (strain ATCC 38755 / EP155)</name>
    <dbReference type="NCBI Taxonomy" id="660469"/>
    <lineage>
        <taxon>Eukaryota</taxon>
        <taxon>Fungi</taxon>
        <taxon>Dikarya</taxon>
        <taxon>Ascomycota</taxon>
        <taxon>Pezizomycotina</taxon>
        <taxon>Sordariomycetes</taxon>
        <taxon>Sordariomycetidae</taxon>
        <taxon>Diaporthales</taxon>
        <taxon>Cryphonectriaceae</taxon>
        <taxon>Cryphonectria-Endothia species complex</taxon>
        <taxon>Cryphonectria</taxon>
    </lineage>
</organism>
<feature type="compositionally biased region" description="Basic and acidic residues" evidence="1">
    <location>
        <begin position="73"/>
        <end position="98"/>
    </location>
</feature>
<feature type="region of interest" description="Disordered" evidence="1">
    <location>
        <begin position="441"/>
        <end position="476"/>
    </location>
</feature>
<comment type="caution">
    <text evidence="3">The sequence shown here is derived from an EMBL/GenBank/DDBJ whole genome shotgun (WGS) entry which is preliminary data.</text>
</comment>
<dbReference type="Gene3D" id="1.10.340.30">
    <property type="entry name" value="Hypothetical protein, domain 2"/>
    <property type="match status" value="1"/>
</dbReference>
<dbReference type="InterPro" id="IPR003265">
    <property type="entry name" value="HhH-GPD_domain"/>
</dbReference>
<evidence type="ECO:0000256" key="1">
    <source>
        <dbReference type="SAM" id="MobiDB-lite"/>
    </source>
</evidence>
<dbReference type="OrthoDB" id="5607at2759"/>
<feature type="region of interest" description="Disordered" evidence="1">
    <location>
        <begin position="118"/>
        <end position="140"/>
    </location>
</feature>
<reference evidence="3" key="1">
    <citation type="journal article" date="2020" name="Phytopathology">
        <title>Genome sequence of the chestnut blight fungus Cryphonectria parasitica EP155: A fundamental resource for an archetypical invasive plant pathogen.</title>
        <authorList>
            <person name="Crouch J.A."/>
            <person name="Dawe A."/>
            <person name="Aerts A."/>
            <person name="Barry K."/>
            <person name="Churchill A.C.L."/>
            <person name="Grimwood J."/>
            <person name="Hillman B."/>
            <person name="Milgroom M.G."/>
            <person name="Pangilinan J."/>
            <person name="Smith M."/>
            <person name="Salamov A."/>
            <person name="Schmutz J."/>
            <person name="Yadav J."/>
            <person name="Grigoriev I.V."/>
            <person name="Nuss D."/>
        </authorList>
    </citation>
    <scope>NUCLEOTIDE SEQUENCE</scope>
    <source>
        <strain evidence="3">EP155</strain>
    </source>
</reference>
<dbReference type="GO" id="GO:0006285">
    <property type="term" value="P:base-excision repair, AP site formation"/>
    <property type="evidence" value="ECO:0007669"/>
    <property type="project" value="UniProtKB-ARBA"/>
</dbReference>
<feature type="compositionally biased region" description="Polar residues" evidence="1">
    <location>
        <begin position="39"/>
        <end position="49"/>
    </location>
</feature>
<dbReference type="InterPro" id="IPR011257">
    <property type="entry name" value="DNA_glycosylase"/>
</dbReference>
<dbReference type="Gene3D" id="1.10.1670.10">
    <property type="entry name" value="Helix-hairpin-Helix base-excision DNA repair enzymes (C-terminal)"/>
    <property type="match status" value="1"/>
</dbReference>
<accession>A0A9P4Y9G3</accession>
<dbReference type="RefSeq" id="XP_040779738.1">
    <property type="nucleotide sequence ID" value="XM_040916739.1"/>
</dbReference>
<dbReference type="InterPro" id="IPR023170">
    <property type="entry name" value="HhH_base_excis_C"/>
</dbReference>
<dbReference type="EMBL" id="MU032345">
    <property type="protein sequence ID" value="KAF3768777.1"/>
    <property type="molecule type" value="Genomic_DNA"/>
</dbReference>
<feature type="compositionally biased region" description="Basic residues" evidence="1">
    <location>
        <begin position="509"/>
        <end position="518"/>
    </location>
</feature>
<feature type="domain" description="HhH-GPD" evidence="2">
    <location>
        <begin position="192"/>
        <end position="412"/>
    </location>
</feature>
<dbReference type="PANTHER" id="PTHR47203">
    <property type="match status" value="1"/>
</dbReference>
<evidence type="ECO:0000313" key="4">
    <source>
        <dbReference type="Proteomes" id="UP000803844"/>
    </source>
</evidence>
<dbReference type="GO" id="GO:0000702">
    <property type="term" value="F:oxidized base lesion DNA N-glycosylase activity"/>
    <property type="evidence" value="ECO:0007669"/>
    <property type="project" value="UniProtKB-ARBA"/>
</dbReference>
<dbReference type="Proteomes" id="UP000803844">
    <property type="component" value="Unassembled WGS sequence"/>
</dbReference>
<proteinExistence type="predicted"/>
<sequence length="559" mass="61823">MGKQANNTLKDFATEVPDGHVMLPHGLGIVKIAKGGATGTTRPVTTPDASTADAETRKPTQSQLRLNLSKPHSSLEEKEGDKNGHTEPTKDEINDLKKEHGRTKAVARKRIPVKNQTPYQQRTKVPWGESPWPEQAGPSAEDCESVYDILKEQHAGGKLNFERPAKIPPPSLEVAGCGETQLLIDGLCRTVLSGSTTMKHADKAIQNIVESYGTVTKSVVIDGEEVTPVKNCIDWNKVRLRGAAELKSVIRSGGLQEIGSKAVLDILETAYSVNSIRAAAFKREKADGVPADVPGADKLTQSQKDMEIWMFENDVISLEHLRVLSTEAAMNELVLLRGVGVKTAACVILFCLQEPCFAVDTHCFRMAQWLGWLPRDLREDVGREKAFAHLDQWIPDHLKYGLHQLFIEHGQKCQRCKASTREGNKDWEDCVCPLENLLDRNKPRPNPAKASRKRKAKEVKEEADIGDEAGSQNLGATETAEAILNPKLGGEVQVASEVLAGEEEQKPTRITRQRKKKVQYSEEYLESTTRKRQRGPRSGDSDEEYRPTRGGRKAKNGTV</sequence>
<name>A0A9P4Y9G3_CRYP1</name>
<evidence type="ECO:0000259" key="2">
    <source>
        <dbReference type="SMART" id="SM00478"/>
    </source>
</evidence>
<dbReference type="SUPFAM" id="SSF48150">
    <property type="entry name" value="DNA-glycosylase"/>
    <property type="match status" value="1"/>
</dbReference>
<dbReference type="SMART" id="SM00478">
    <property type="entry name" value="ENDO3c"/>
    <property type="match status" value="1"/>
</dbReference>
<gene>
    <name evidence="3" type="ORF">M406DRAFT_251039</name>
</gene>
<feature type="region of interest" description="Disordered" evidence="1">
    <location>
        <begin position="34"/>
        <end position="105"/>
    </location>
</feature>
<feature type="compositionally biased region" description="Polar residues" evidence="1">
    <location>
        <begin position="59"/>
        <end position="72"/>
    </location>
</feature>
<dbReference type="AlphaFoldDB" id="A0A9P4Y9G3"/>
<feature type="compositionally biased region" description="Basic residues" evidence="1">
    <location>
        <begin position="549"/>
        <end position="559"/>
    </location>
</feature>